<dbReference type="EMBL" id="JAPMUA010000005">
    <property type="protein sequence ID" value="MDG3587033.1"/>
    <property type="molecule type" value="Genomic_DNA"/>
</dbReference>
<feature type="coiled-coil region" evidence="1">
    <location>
        <begin position="120"/>
        <end position="147"/>
    </location>
</feature>
<protein>
    <recommendedName>
        <fullName evidence="5">Anti-sigma factor</fullName>
    </recommendedName>
</protein>
<comment type="caution">
    <text evidence="3">The sequence shown here is derived from an EMBL/GenBank/DDBJ whole genome shotgun (WGS) entry which is preliminary data.</text>
</comment>
<evidence type="ECO:0000313" key="3">
    <source>
        <dbReference type="EMBL" id="MDG3587033.1"/>
    </source>
</evidence>
<keyword evidence="1" id="KW-0175">Coiled coil</keyword>
<evidence type="ECO:0000256" key="2">
    <source>
        <dbReference type="SAM" id="Phobius"/>
    </source>
</evidence>
<organism evidence="3 4">
    <name type="scientific">Galbibacter pacificus</name>
    <dbReference type="NCBI Taxonomy" id="2996052"/>
    <lineage>
        <taxon>Bacteria</taxon>
        <taxon>Pseudomonadati</taxon>
        <taxon>Bacteroidota</taxon>
        <taxon>Flavobacteriia</taxon>
        <taxon>Flavobacteriales</taxon>
        <taxon>Flavobacteriaceae</taxon>
        <taxon>Galbibacter</taxon>
    </lineage>
</organism>
<keyword evidence="2" id="KW-0472">Membrane</keyword>
<gene>
    <name evidence="3" type="ORF">OSR52_14250</name>
</gene>
<dbReference type="Proteomes" id="UP001153642">
    <property type="component" value="Unassembled WGS sequence"/>
</dbReference>
<dbReference type="RefSeq" id="WP_277900701.1">
    <property type="nucleotide sequence ID" value="NZ_JAPMUA010000005.1"/>
</dbReference>
<keyword evidence="4" id="KW-1185">Reference proteome</keyword>
<keyword evidence="2" id="KW-1133">Transmembrane helix</keyword>
<feature type="transmembrane region" description="Helical" evidence="2">
    <location>
        <begin position="52"/>
        <end position="75"/>
    </location>
</feature>
<name>A0ABT6FUT2_9FLAO</name>
<evidence type="ECO:0000256" key="1">
    <source>
        <dbReference type="SAM" id="Coils"/>
    </source>
</evidence>
<proteinExistence type="predicted"/>
<evidence type="ECO:0000313" key="4">
    <source>
        <dbReference type="Proteomes" id="UP001153642"/>
    </source>
</evidence>
<evidence type="ECO:0008006" key="5">
    <source>
        <dbReference type="Google" id="ProtNLM"/>
    </source>
</evidence>
<sequence length="188" mass="21679">MKPKDNIEHLFDELKNDWDVEEPQKGHEARFLNKLEKQQKVVALPKRKSRVLVWKALSIAASLAILVAIGAKLFYEPSPVVEHVKEPTEIEKTEFYFSSLINEEMEKIQAEATPETKQMIDDAMLQIKKLETDYKELETDLANDGNSKQILNAMIINFQTRINLLQDVLSQIEEVKQIKTSNNESQII</sequence>
<keyword evidence="2" id="KW-0812">Transmembrane</keyword>
<reference evidence="3" key="1">
    <citation type="submission" date="2022-11" db="EMBL/GenBank/DDBJ databases">
        <title>High-quality draft genome sequence of Galbibacter sp. strain CMA-7.</title>
        <authorList>
            <person name="Wei L."/>
            <person name="Dong C."/>
            <person name="Shao Z."/>
        </authorList>
    </citation>
    <scope>NUCLEOTIDE SEQUENCE</scope>
    <source>
        <strain evidence="3">CMA-7</strain>
    </source>
</reference>
<accession>A0ABT6FUT2</accession>